<sequence>MSSTHSSRFPWNHLIGFILSIALTLLAVFVKFQTNFSDSIIMWIIGTLAIFQAMIQLFMFMHVTEGKEGMINVINMIYSIFLALVIVFGSIWVLTSGHAAMH</sequence>
<keyword evidence="7 9" id="KW-0560">Oxidoreductase</keyword>
<dbReference type="Pfam" id="PF03626">
    <property type="entry name" value="COX4_pro"/>
    <property type="match status" value="1"/>
</dbReference>
<dbReference type="GO" id="GO:0042773">
    <property type="term" value="P:ATP synthesis coupled electron transport"/>
    <property type="evidence" value="ECO:0007669"/>
    <property type="project" value="UniProtKB-UniRule"/>
</dbReference>
<dbReference type="InterPro" id="IPR014250">
    <property type="entry name" value="QoxD"/>
</dbReference>
<feature type="transmembrane region" description="Helical" evidence="9">
    <location>
        <begin position="73"/>
        <end position="94"/>
    </location>
</feature>
<comment type="function">
    <text evidence="9">Catalyzes quinol oxidation with the concomitant reduction of oxygen to water.</text>
</comment>
<dbReference type="GO" id="GO:0009486">
    <property type="term" value="F:cytochrome bo3 ubiquinol oxidase activity"/>
    <property type="evidence" value="ECO:0007669"/>
    <property type="project" value="TreeGrafter"/>
</dbReference>
<dbReference type="EMBL" id="FOGL01000011">
    <property type="protein sequence ID" value="SER84137.1"/>
    <property type="molecule type" value="Genomic_DNA"/>
</dbReference>
<dbReference type="NCBIfam" id="TIGR02901">
    <property type="entry name" value="QoxD"/>
    <property type="match status" value="1"/>
</dbReference>
<dbReference type="GO" id="GO:0009319">
    <property type="term" value="C:cytochrome o ubiquinol oxidase complex"/>
    <property type="evidence" value="ECO:0007669"/>
    <property type="project" value="TreeGrafter"/>
</dbReference>
<dbReference type="InterPro" id="IPR050968">
    <property type="entry name" value="Cytochrome_c_oxidase_bac_sub4"/>
</dbReference>
<dbReference type="PANTHER" id="PTHR36835:SF1">
    <property type="entry name" value="CYTOCHROME BO(3) UBIQUINOL OXIDASE SUBUNIT 4"/>
    <property type="match status" value="1"/>
</dbReference>
<comment type="catalytic activity">
    <reaction evidence="1 9">
        <text>2 a quinol + O2 = 2 a quinone + 2 H2O</text>
        <dbReference type="Rhea" id="RHEA:55376"/>
        <dbReference type="ChEBI" id="CHEBI:15377"/>
        <dbReference type="ChEBI" id="CHEBI:15379"/>
        <dbReference type="ChEBI" id="CHEBI:24646"/>
        <dbReference type="ChEBI" id="CHEBI:132124"/>
    </reaction>
</comment>
<dbReference type="EC" id="1.10.3.-" evidence="9"/>
<comment type="subcellular location">
    <subcellularLocation>
        <location evidence="2 9">Cell membrane</location>
        <topology evidence="2 9">Multi-pass membrane protein</topology>
    </subcellularLocation>
</comment>
<gene>
    <name evidence="10" type="ORF">SAMN04487944_11126</name>
</gene>
<dbReference type="GO" id="GO:0019646">
    <property type="term" value="P:aerobic electron transport chain"/>
    <property type="evidence" value="ECO:0007669"/>
    <property type="project" value="TreeGrafter"/>
</dbReference>
<evidence type="ECO:0000256" key="6">
    <source>
        <dbReference type="ARBA" id="ARBA00022989"/>
    </source>
</evidence>
<dbReference type="AlphaFoldDB" id="A0A1H9SGM8"/>
<dbReference type="RefSeq" id="WP_089741186.1">
    <property type="nucleotide sequence ID" value="NZ_FOGL01000011.1"/>
</dbReference>
<protein>
    <recommendedName>
        <fullName evidence="9">Quinol oxidase subunit 4</fullName>
        <ecNumber evidence="9">1.10.3.-</ecNumber>
    </recommendedName>
</protein>
<proteinExistence type="inferred from homology"/>
<dbReference type="PANTHER" id="PTHR36835">
    <property type="entry name" value="CYTOCHROME BO(3) UBIQUINOL OXIDASE SUBUNIT 4"/>
    <property type="match status" value="1"/>
</dbReference>
<dbReference type="GO" id="GO:0005886">
    <property type="term" value="C:plasma membrane"/>
    <property type="evidence" value="ECO:0007669"/>
    <property type="project" value="UniProtKB-SubCell"/>
</dbReference>
<dbReference type="OrthoDB" id="2361460at2"/>
<evidence type="ECO:0000256" key="2">
    <source>
        <dbReference type="ARBA" id="ARBA00004651"/>
    </source>
</evidence>
<evidence type="ECO:0000256" key="9">
    <source>
        <dbReference type="RuleBase" id="RU367153"/>
    </source>
</evidence>
<dbReference type="InterPro" id="IPR005171">
    <property type="entry name" value="Cyt_c_oxidase_su4_prok"/>
</dbReference>
<dbReference type="STRING" id="531814.SAMN04487944_11126"/>
<comment type="similarity">
    <text evidence="3 9">Belongs to the cytochrome c oxidase bacterial subunit 4 family.</text>
</comment>
<keyword evidence="6 9" id="KW-1133">Transmembrane helix</keyword>
<keyword evidence="4 9" id="KW-1003">Cell membrane</keyword>
<evidence type="ECO:0000256" key="7">
    <source>
        <dbReference type="ARBA" id="ARBA00023002"/>
    </source>
</evidence>
<evidence type="ECO:0000313" key="10">
    <source>
        <dbReference type="EMBL" id="SER84137.1"/>
    </source>
</evidence>
<dbReference type="GO" id="GO:0016682">
    <property type="term" value="F:oxidoreductase activity, acting on diphenols and related substances as donors, oxygen as acceptor"/>
    <property type="evidence" value="ECO:0007669"/>
    <property type="project" value="UniProtKB-UniRule"/>
</dbReference>
<evidence type="ECO:0000256" key="8">
    <source>
        <dbReference type="ARBA" id="ARBA00023136"/>
    </source>
</evidence>
<feature type="transmembrane region" description="Helical" evidence="9">
    <location>
        <begin position="40"/>
        <end position="61"/>
    </location>
</feature>
<reference evidence="10 11" key="1">
    <citation type="submission" date="2016-10" db="EMBL/GenBank/DDBJ databases">
        <authorList>
            <person name="de Groot N.N."/>
        </authorList>
    </citation>
    <scope>NUCLEOTIDE SEQUENCE [LARGE SCALE GENOMIC DNA]</scope>
    <source>
        <strain evidence="10 11">CGMCC 1.7727</strain>
    </source>
</reference>
<feature type="transmembrane region" description="Helical" evidence="9">
    <location>
        <begin position="12"/>
        <end position="34"/>
    </location>
</feature>
<keyword evidence="5 9" id="KW-0812">Transmembrane</keyword>
<name>A0A1H9SGM8_9BACI</name>
<keyword evidence="11" id="KW-1185">Reference proteome</keyword>
<keyword evidence="8 9" id="KW-0472">Membrane</keyword>
<evidence type="ECO:0000313" key="11">
    <source>
        <dbReference type="Proteomes" id="UP000199687"/>
    </source>
</evidence>
<dbReference type="GO" id="GO:0015078">
    <property type="term" value="F:proton transmembrane transporter activity"/>
    <property type="evidence" value="ECO:0007669"/>
    <property type="project" value="TreeGrafter"/>
</dbReference>
<organism evidence="10 11">
    <name type="scientific">Gracilibacillus ureilyticus</name>
    <dbReference type="NCBI Taxonomy" id="531814"/>
    <lineage>
        <taxon>Bacteria</taxon>
        <taxon>Bacillati</taxon>
        <taxon>Bacillota</taxon>
        <taxon>Bacilli</taxon>
        <taxon>Bacillales</taxon>
        <taxon>Bacillaceae</taxon>
        <taxon>Gracilibacillus</taxon>
    </lineage>
</organism>
<evidence type="ECO:0000256" key="5">
    <source>
        <dbReference type="ARBA" id="ARBA00022692"/>
    </source>
</evidence>
<evidence type="ECO:0000256" key="4">
    <source>
        <dbReference type="ARBA" id="ARBA00022475"/>
    </source>
</evidence>
<evidence type="ECO:0000256" key="3">
    <source>
        <dbReference type="ARBA" id="ARBA00008079"/>
    </source>
</evidence>
<evidence type="ECO:0000256" key="1">
    <source>
        <dbReference type="ARBA" id="ARBA00000725"/>
    </source>
</evidence>
<accession>A0A1H9SGM8</accession>
<dbReference type="GO" id="GO:0015990">
    <property type="term" value="P:electron transport coupled proton transport"/>
    <property type="evidence" value="ECO:0007669"/>
    <property type="project" value="TreeGrafter"/>
</dbReference>
<dbReference type="Proteomes" id="UP000199687">
    <property type="component" value="Unassembled WGS sequence"/>
</dbReference>